<accession>A0ABY6H258</accession>
<evidence type="ECO:0000313" key="3">
    <source>
        <dbReference type="Proteomes" id="UP001163255"/>
    </source>
</evidence>
<keyword evidence="3" id="KW-1185">Reference proteome</keyword>
<dbReference type="EMBL" id="CP103300">
    <property type="protein sequence ID" value="UYM18346.1"/>
    <property type="molecule type" value="Genomic_DNA"/>
</dbReference>
<dbReference type="Proteomes" id="UP001163255">
    <property type="component" value="Chromosome"/>
</dbReference>
<evidence type="ECO:0000256" key="1">
    <source>
        <dbReference type="SAM" id="Phobius"/>
    </source>
</evidence>
<feature type="transmembrane region" description="Helical" evidence="1">
    <location>
        <begin position="55"/>
        <end position="72"/>
    </location>
</feature>
<sequence>MIESLVQQHERIVEDCGCAGACNCATVSPGFMKLAVFFAGFGLAEALSTYTSHEFSITSFVALGLLFSAVFYKFKGVIYDKDYAYLPIRRRARSAMLEVNNELGQHPEEGDRINVLSDDFIDLVRAARFGWLPSRGFEGLLDDIHNRWLTIWLRNSERNTSLLFVPDLSLTSPEGFTLALLIGSGFTLKFPSPRSLLSSREFPGLESELNEDHYGIHIEVGYLRISLYPVGQGLFDMFETSTGVYRNLTKEDVIKRICRLSDILNIYFITISDVMKTR</sequence>
<keyword evidence="1" id="KW-0472">Membrane</keyword>
<dbReference type="RefSeq" id="WP_262601108.1">
    <property type="nucleotide sequence ID" value="NZ_CP103300.1"/>
</dbReference>
<reference evidence="2" key="1">
    <citation type="submission" date="2022-10" db="EMBL/GenBank/DDBJ databases">
        <title>Completed Genome Sequence of two octocoral isolated bacterium, Endozoicomonas euniceicola EF212T and Endozoicomonas gorgoniicola PS125T.</title>
        <authorList>
            <person name="Chiou Y.-J."/>
            <person name="Chen Y.-H."/>
        </authorList>
    </citation>
    <scope>NUCLEOTIDE SEQUENCE</scope>
    <source>
        <strain evidence="2">EF212</strain>
    </source>
</reference>
<gene>
    <name evidence="2" type="ORF">NX720_10700</name>
</gene>
<keyword evidence="1" id="KW-0812">Transmembrane</keyword>
<proteinExistence type="predicted"/>
<organism evidence="2 3">
    <name type="scientific">Endozoicomonas euniceicola</name>
    <dbReference type="NCBI Taxonomy" id="1234143"/>
    <lineage>
        <taxon>Bacteria</taxon>
        <taxon>Pseudomonadati</taxon>
        <taxon>Pseudomonadota</taxon>
        <taxon>Gammaproteobacteria</taxon>
        <taxon>Oceanospirillales</taxon>
        <taxon>Endozoicomonadaceae</taxon>
        <taxon>Endozoicomonas</taxon>
    </lineage>
</organism>
<protein>
    <submittedName>
        <fullName evidence="2">Uncharacterized protein</fullName>
    </submittedName>
</protein>
<name>A0ABY6H258_9GAMM</name>
<keyword evidence="1" id="KW-1133">Transmembrane helix</keyword>
<evidence type="ECO:0000313" key="2">
    <source>
        <dbReference type="EMBL" id="UYM18346.1"/>
    </source>
</evidence>